<dbReference type="OrthoDB" id="338827at2"/>
<dbReference type="RefSeq" id="WP_160178216.1">
    <property type="nucleotide sequence ID" value="NZ_CP047656.1"/>
</dbReference>
<keyword evidence="1" id="KW-0472">Membrane</keyword>
<keyword evidence="1" id="KW-0812">Transmembrane</keyword>
<dbReference type="AlphaFoldDB" id="A0A857JE72"/>
<reference evidence="3 4" key="1">
    <citation type="submission" date="2019-12" db="EMBL/GenBank/DDBJ databases">
        <title>Genome sequencing and assembly of endphytes of Porphyra tenera.</title>
        <authorList>
            <person name="Park J.M."/>
            <person name="Shin R."/>
            <person name="Jo S.H."/>
        </authorList>
    </citation>
    <scope>NUCLEOTIDE SEQUENCE [LARGE SCALE GENOMIC DNA]</scope>
    <source>
        <strain evidence="3 4">GPM4</strain>
    </source>
</reference>
<sequence length="264" mass="29809">MHPCPKVLIIHLSKLVIASIILIYSSLAYSSQFNVLLFTKTAGWHHKSINGAVRAIEQLGNKHHFSVDWQEDAGLISDKNLQQYDAIIFLLTSGDILNSQQQGALQRFVQSGKGFVGIHSASDTEKDWPWYSQLIGHVFKIHPEIQSAQLNVLSRNFPGLEYFPDSVLWTDEWYEFGPPQVDNLTYLLSVDERTFKPDAKWNENIGKGMGAFHPIAWYHEFDGGRAFYTALGHKSIAYQDNAFLQHIYGGIYWAATGKGILIAP</sequence>
<keyword evidence="1" id="KW-1133">Transmembrane helix</keyword>
<dbReference type="InterPro" id="IPR029062">
    <property type="entry name" value="Class_I_gatase-like"/>
</dbReference>
<keyword evidence="4" id="KW-1185">Reference proteome</keyword>
<evidence type="ECO:0000313" key="3">
    <source>
        <dbReference type="EMBL" id="QHJ10325.1"/>
    </source>
</evidence>
<protein>
    <recommendedName>
        <fullName evidence="2">ThuA-like domain-containing protein</fullName>
    </recommendedName>
</protein>
<dbReference type="InterPro" id="IPR029010">
    <property type="entry name" value="ThuA-like"/>
</dbReference>
<evidence type="ECO:0000256" key="1">
    <source>
        <dbReference type="SAM" id="Phobius"/>
    </source>
</evidence>
<feature type="transmembrane region" description="Helical" evidence="1">
    <location>
        <begin position="7"/>
        <end position="29"/>
    </location>
</feature>
<proteinExistence type="predicted"/>
<evidence type="ECO:0000259" key="2">
    <source>
        <dbReference type="Pfam" id="PF06283"/>
    </source>
</evidence>
<organism evidence="3 4">
    <name type="scientific">Paraglaciecola mesophila</name>
    <dbReference type="NCBI Taxonomy" id="197222"/>
    <lineage>
        <taxon>Bacteria</taxon>
        <taxon>Pseudomonadati</taxon>
        <taxon>Pseudomonadota</taxon>
        <taxon>Gammaproteobacteria</taxon>
        <taxon>Alteromonadales</taxon>
        <taxon>Alteromonadaceae</taxon>
        <taxon>Paraglaciecola</taxon>
    </lineage>
</organism>
<dbReference type="SUPFAM" id="SSF52317">
    <property type="entry name" value="Class I glutamine amidotransferase-like"/>
    <property type="match status" value="1"/>
</dbReference>
<dbReference type="Pfam" id="PF06283">
    <property type="entry name" value="ThuA"/>
    <property type="match status" value="1"/>
</dbReference>
<evidence type="ECO:0000313" key="4">
    <source>
        <dbReference type="Proteomes" id="UP000464524"/>
    </source>
</evidence>
<gene>
    <name evidence="3" type="ORF">FX988_00537</name>
</gene>
<name>A0A857JE72_9ALTE</name>
<dbReference type="PANTHER" id="PTHR40469:SF2">
    <property type="entry name" value="GALACTOSE-BINDING DOMAIN-LIKE SUPERFAMILY PROTEIN"/>
    <property type="match status" value="1"/>
</dbReference>
<dbReference type="PANTHER" id="PTHR40469">
    <property type="entry name" value="SECRETED GLYCOSYL HYDROLASE"/>
    <property type="match status" value="1"/>
</dbReference>
<accession>A0A857JE72</accession>
<dbReference type="Gene3D" id="3.40.50.880">
    <property type="match status" value="1"/>
</dbReference>
<dbReference type="EMBL" id="CP047656">
    <property type="protein sequence ID" value="QHJ10325.1"/>
    <property type="molecule type" value="Genomic_DNA"/>
</dbReference>
<dbReference type="Proteomes" id="UP000464524">
    <property type="component" value="Chromosome"/>
</dbReference>
<dbReference type="KEGG" id="pmes:FX988_00537"/>
<feature type="domain" description="ThuA-like" evidence="2">
    <location>
        <begin position="34"/>
        <end position="254"/>
    </location>
</feature>